<evidence type="ECO:0000313" key="2">
    <source>
        <dbReference type="Proteomes" id="UP000271162"/>
    </source>
</evidence>
<evidence type="ECO:0000313" key="3">
    <source>
        <dbReference type="WBParaSite" id="NBR_0001070701-mRNA-1"/>
    </source>
</evidence>
<dbReference type="EMBL" id="UYSL01020369">
    <property type="protein sequence ID" value="VDL74297.1"/>
    <property type="molecule type" value="Genomic_DNA"/>
</dbReference>
<sequence length="130" mass="14152">MALVGKSRVAREKKEELVRASATGLDEVAAILKIDDGAQLEVEPCWGDAKAQRNGEIVAEICEMLNTDVLQVKDGIAALREAVNAEKRWIKAGCIPIRRVSNLPIEELTCYRAGSVQLDSSMPEFGSGLR</sequence>
<proteinExistence type="predicted"/>
<reference evidence="1 2" key="2">
    <citation type="submission" date="2018-11" db="EMBL/GenBank/DDBJ databases">
        <authorList>
            <consortium name="Pathogen Informatics"/>
        </authorList>
    </citation>
    <scope>NUCLEOTIDE SEQUENCE [LARGE SCALE GENOMIC DNA]</scope>
</reference>
<reference evidence="3" key="1">
    <citation type="submission" date="2017-02" db="UniProtKB">
        <authorList>
            <consortium name="WormBaseParasite"/>
        </authorList>
    </citation>
    <scope>IDENTIFICATION</scope>
</reference>
<gene>
    <name evidence="1" type="ORF">NBR_LOCUS10708</name>
</gene>
<name>A0A0N4Y4A3_NIPBR</name>
<dbReference type="AlphaFoldDB" id="A0A0N4Y4A3"/>
<evidence type="ECO:0000313" key="1">
    <source>
        <dbReference type="EMBL" id="VDL74297.1"/>
    </source>
</evidence>
<dbReference type="WBParaSite" id="NBR_0001070701-mRNA-1">
    <property type="protein sequence ID" value="NBR_0001070701-mRNA-1"/>
    <property type="gene ID" value="NBR_0001070701"/>
</dbReference>
<dbReference type="Proteomes" id="UP000271162">
    <property type="component" value="Unassembled WGS sequence"/>
</dbReference>
<organism evidence="3">
    <name type="scientific">Nippostrongylus brasiliensis</name>
    <name type="common">Rat hookworm</name>
    <dbReference type="NCBI Taxonomy" id="27835"/>
    <lineage>
        <taxon>Eukaryota</taxon>
        <taxon>Metazoa</taxon>
        <taxon>Ecdysozoa</taxon>
        <taxon>Nematoda</taxon>
        <taxon>Chromadorea</taxon>
        <taxon>Rhabditida</taxon>
        <taxon>Rhabditina</taxon>
        <taxon>Rhabditomorpha</taxon>
        <taxon>Strongyloidea</taxon>
        <taxon>Heligmosomidae</taxon>
        <taxon>Nippostrongylus</taxon>
    </lineage>
</organism>
<protein>
    <submittedName>
        <fullName evidence="3">Aldedh domain-containing protein</fullName>
    </submittedName>
</protein>
<accession>A0A0N4Y4A3</accession>
<keyword evidence="2" id="KW-1185">Reference proteome</keyword>